<comment type="caution">
    <text evidence="1">The sequence shown here is derived from an EMBL/GenBank/DDBJ whole genome shotgun (WGS) entry which is preliminary data.</text>
</comment>
<protein>
    <submittedName>
        <fullName evidence="1">Uncharacterized protein</fullName>
    </submittedName>
</protein>
<accession>G9YL93</accession>
<feature type="non-terminal residue" evidence="1">
    <location>
        <position position="83"/>
    </location>
</feature>
<organism evidence="1 2">
    <name type="scientific">Flavonifractor plautii ATCC 29863</name>
    <dbReference type="NCBI Taxonomy" id="411475"/>
    <lineage>
        <taxon>Bacteria</taxon>
        <taxon>Bacillati</taxon>
        <taxon>Bacillota</taxon>
        <taxon>Clostridia</taxon>
        <taxon>Eubacteriales</taxon>
        <taxon>Oscillospiraceae</taxon>
        <taxon>Flavonifractor</taxon>
    </lineage>
</organism>
<proteinExistence type="predicted"/>
<sequence length="83" mass="9513">MSPLSFGHWAEKKQLLFQRKSNCFREMEWRYPGEAKETSGTPCSIPPAAAKFHSMISEIRSFGKKKFFLRPAGCVGLQYILDI</sequence>
<name>G9YL93_FLAPL</name>
<evidence type="ECO:0000313" key="2">
    <source>
        <dbReference type="Proteomes" id="UP000004459"/>
    </source>
</evidence>
<reference evidence="1 2" key="1">
    <citation type="submission" date="2011-08" db="EMBL/GenBank/DDBJ databases">
        <authorList>
            <person name="Weinstock G."/>
            <person name="Sodergren E."/>
            <person name="Clifton S."/>
            <person name="Fulton L."/>
            <person name="Fulton B."/>
            <person name="Courtney L."/>
            <person name="Fronick C."/>
            <person name="Harrison M."/>
            <person name="Strong C."/>
            <person name="Farmer C."/>
            <person name="Delahaunty K."/>
            <person name="Markovic C."/>
            <person name="Hall O."/>
            <person name="Minx P."/>
            <person name="Tomlinson C."/>
            <person name="Mitreva M."/>
            <person name="Hou S."/>
            <person name="Chen J."/>
            <person name="Wollam A."/>
            <person name="Pepin K.H."/>
            <person name="Johnson M."/>
            <person name="Bhonagiri V."/>
            <person name="Zhang X."/>
            <person name="Suruliraj S."/>
            <person name="Warren W."/>
            <person name="Chinwalla A."/>
            <person name="Mardis E.R."/>
            <person name="Wilson R.K."/>
        </authorList>
    </citation>
    <scope>NUCLEOTIDE SEQUENCE [LARGE SCALE GENOMIC DNA]</scope>
    <source>
        <strain evidence="1 2">ATCC 29863</strain>
    </source>
</reference>
<dbReference type="Proteomes" id="UP000004459">
    <property type="component" value="Unassembled WGS sequence"/>
</dbReference>
<dbReference type="EMBL" id="AGCK01000022">
    <property type="protein sequence ID" value="EHM54905.1"/>
    <property type="molecule type" value="Genomic_DNA"/>
</dbReference>
<dbReference type="AlphaFoldDB" id="G9YL93"/>
<dbReference type="HOGENOM" id="CLU_2547847_0_0_9"/>
<evidence type="ECO:0000313" key="1">
    <source>
        <dbReference type="EMBL" id="EHM54905.1"/>
    </source>
</evidence>
<gene>
    <name evidence="1" type="ORF">HMPREF0372_00256</name>
</gene>